<keyword evidence="6" id="KW-0479">Metal-binding</keyword>
<sequence>MHRPESGPSLPHSSSATKEEEPGFFGRIKQSLKGATRSGRREAQAKALAAEKERQRNVDPRPFPHKPIELADLLDPKSVDKLREMGGVKGLINALGTDEFRGLDLGGTKAQETKPSNHEDLESSKAANESSRDASFVNATEQDRTRVYGRNVLPERKSNSLFLLMWLALQDKILILLCIAAVVSLALGLYTDLGTPPELVACTNELGEQALCAAAQVDWVEGVAIIVAIVIVVLVGSVNDYQKELQFKKLNAKKEERDVKGKPALMSVYDVVVGDILQLEPGEIVPCDGVFLRGHNVKCDESGATGESDMIRKVTYDECIADLEEARRNNEKPKNRDCFLISGSKVLEGVGEYVVIAVGPTSFNGKLMLALRGDAEDTPLQTKLNRLADLIAKLGSTAGLTLFTALMIRFFVHLAREPQRSANDKAQEFIKILIIAVTVIVVAVPEGLPLAVTLALAFATKRMTKMNLLVRLLGACETMANASVVCTDKTGTLTQNEMTVVAGSIGVDLKFANLLEANRARVETEHDAKDGANTWIVEQQELNTVVDGPLRTLLNDSIAVNSTAFEEEEEVKDEPDNATAAIKKNGVFGFLKKKATKTEDKKKEVGFVGSKTETALLKMAKQLKWEDYRASRERAEVVQMIPFSSERKAMGVVIKKPEGGYRVYLKGASEVLTKLCSHHIDVVRPEDAANDQSIRVVPMDAAKEEKVAHTIVGFANQTLRTLALVYRDLESYPPADAKRDESGEVEYSSLAKDLTLVAIAAIEDPLRPGVTDAVAACRRAGVQVKMCTGDNVLTAKSIATQCGIYTEGGIVMEGPVFRKLNRTDMLEIVPRLQVLARSSPEDKKILVESLKSLGEVVGVTGDGTNDGPALKTANVGFSMGIAGTEVAKEASDIILMDDNFASIVSAIMWGRCVNDAVRKFLQFQISVNISAVVVTFITAVASEEGESALKAVQLLWINLIMDTLAALALATDPATPELLDRKPDRRTAPLISTDMWKMIVGQSIYQFTVILVLDFAGKRLLGMNATLEADRLREDTELSALIFNTFVWCQLFNQVNSRSLTRKLNIFSNLHKNPWFLGILAIEIGFQVLIMFVGGAAFNVIELTGRDWAVSIVIGAVSWPLAVLIRLLPTKPIENLLVKCNLMEDPDALPAPVTDSKSGDSDEQEAAARARTFSEWLPAIGQVGTQLQSFRGIRGGRIRATPRIYESRAHQLKSANFHHQSILAMVPGFVVASIGGNWKADATNNGGQDDAIRAAADSNAVAPTILEETQDSTTLYKQGKITFHPETNSSDPLLSKFKNAA</sequence>
<evidence type="ECO:0000256" key="4">
    <source>
        <dbReference type="ARBA" id="ARBA00022568"/>
    </source>
</evidence>
<evidence type="ECO:0000256" key="13">
    <source>
        <dbReference type="ARBA" id="ARBA00023065"/>
    </source>
</evidence>
<keyword evidence="14 17" id="KW-0472">Membrane</keyword>
<feature type="transmembrane region" description="Helical" evidence="17">
    <location>
        <begin position="432"/>
        <end position="459"/>
    </location>
</feature>
<dbReference type="FunFam" id="3.40.50.1000:FF:000018">
    <property type="entry name" value="Calcium-transporting ATPase"/>
    <property type="match status" value="1"/>
</dbReference>
<evidence type="ECO:0000256" key="7">
    <source>
        <dbReference type="ARBA" id="ARBA00022741"/>
    </source>
</evidence>
<keyword evidence="5 17" id="KW-0812">Transmembrane</keyword>
<dbReference type="InterPro" id="IPR023299">
    <property type="entry name" value="ATPase_P-typ_cyto_dom_N"/>
</dbReference>
<dbReference type="EC" id="7.2.2.10" evidence="17"/>
<evidence type="ECO:0000256" key="5">
    <source>
        <dbReference type="ARBA" id="ARBA00022692"/>
    </source>
</evidence>
<accession>A0A317XLF1</accession>
<reference evidence="20 21" key="1">
    <citation type="journal article" date="2018" name="Mol. Biol. Evol.">
        <title>Broad Genomic Sampling Reveals a Smut Pathogenic Ancestry of the Fungal Clade Ustilaginomycotina.</title>
        <authorList>
            <person name="Kijpornyongpan T."/>
            <person name="Mondo S.J."/>
            <person name="Barry K."/>
            <person name="Sandor L."/>
            <person name="Lee J."/>
            <person name="Lipzen A."/>
            <person name="Pangilinan J."/>
            <person name="LaButti K."/>
            <person name="Hainaut M."/>
            <person name="Henrissat B."/>
            <person name="Grigoriev I.V."/>
            <person name="Spatafora J.W."/>
            <person name="Aime M.C."/>
        </authorList>
    </citation>
    <scope>NUCLEOTIDE SEQUENCE [LARGE SCALE GENOMIC DNA]</scope>
    <source>
        <strain evidence="20 21">MCA 3645</strain>
    </source>
</reference>
<evidence type="ECO:0000256" key="6">
    <source>
        <dbReference type="ARBA" id="ARBA00022723"/>
    </source>
</evidence>
<dbReference type="PROSITE" id="PS00154">
    <property type="entry name" value="ATPASE_E1_E2"/>
    <property type="match status" value="1"/>
</dbReference>
<dbReference type="Gene3D" id="2.70.150.10">
    <property type="entry name" value="Calcium-transporting ATPase, cytoplasmic transduction domain A"/>
    <property type="match status" value="1"/>
</dbReference>
<keyword evidence="8 17" id="KW-0106">Calcium</keyword>
<dbReference type="GO" id="GO:0006874">
    <property type="term" value="P:intracellular calcium ion homeostasis"/>
    <property type="evidence" value="ECO:0007669"/>
    <property type="project" value="TreeGrafter"/>
</dbReference>
<keyword evidence="13 17" id="KW-0406">Ion transport</keyword>
<comment type="function">
    <text evidence="17">Catalyzes the hydrolysis of ATP coupled with the transport of calcium.</text>
</comment>
<dbReference type="SUPFAM" id="SSF81653">
    <property type="entry name" value="Calcium ATPase, transduction domain A"/>
    <property type="match status" value="1"/>
</dbReference>
<dbReference type="InterPro" id="IPR006068">
    <property type="entry name" value="ATPase_P-typ_cation-transptr_C"/>
</dbReference>
<dbReference type="Proteomes" id="UP000246740">
    <property type="component" value="Unassembled WGS sequence"/>
</dbReference>
<dbReference type="EMBL" id="KZ819199">
    <property type="protein sequence ID" value="PWY98228.1"/>
    <property type="molecule type" value="Genomic_DNA"/>
</dbReference>
<dbReference type="InterPro" id="IPR059000">
    <property type="entry name" value="ATPase_P-type_domA"/>
</dbReference>
<keyword evidence="12 17" id="KW-1133">Transmembrane helix</keyword>
<dbReference type="Pfam" id="PF13246">
    <property type="entry name" value="Cation_ATPase"/>
    <property type="match status" value="1"/>
</dbReference>
<evidence type="ECO:0000313" key="21">
    <source>
        <dbReference type="Proteomes" id="UP000246740"/>
    </source>
</evidence>
<comment type="caution">
    <text evidence="17">Lacks conserved residue(s) required for the propagation of feature annotation.</text>
</comment>
<evidence type="ECO:0000256" key="2">
    <source>
        <dbReference type="ARBA" id="ARBA00022448"/>
    </source>
</evidence>
<dbReference type="Gene3D" id="3.40.1110.10">
    <property type="entry name" value="Calcium-transporting ATPase, cytoplasmic domain N"/>
    <property type="match status" value="1"/>
</dbReference>
<dbReference type="SFLD" id="SFLDS00003">
    <property type="entry name" value="Haloacid_Dehalogenase"/>
    <property type="match status" value="1"/>
</dbReference>
<dbReference type="InterPro" id="IPR036412">
    <property type="entry name" value="HAD-like_sf"/>
</dbReference>
<proteinExistence type="inferred from homology"/>
<dbReference type="InterPro" id="IPR001757">
    <property type="entry name" value="P_typ_ATPase"/>
</dbReference>
<feature type="compositionally biased region" description="Basic and acidic residues" evidence="18">
    <location>
        <begin position="39"/>
        <end position="59"/>
    </location>
</feature>
<dbReference type="InParanoid" id="A0A317XLF1"/>
<dbReference type="SMART" id="SM00831">
    <property type="entry name" value="Cation_ATPase_N"/>
    <property type="match status" value="1"/>
</dbReference>
<dbReference type="SUPFAM" id="SSF81660">
    <property type="entry name" value="Metal cation-transporting ATPase, ATP-binding domain N"/>
    <property type="match status" value="1"/>
</dbReference>
<protein>
    <recommendedName>
        <fullName evidence="17">Calcium-transporting ATPase</fullName>
        <ecNumber evidence="17">7.2.2.10</ecNumber>
    </recommendedName>
</protein>
<keyword evidence="11" id="KW-1278">Translocase</keyword>
<dbReference type="InterPro" id="IPR018303">
    <property type="entry name" value="ATPase_P-typ_P_site"/>
</dbReference>
<feature type="transmembrane region" description="Helical" evidence="17">
    <location>
        <begin position="1108"/>
        <end position="1128"/>
    </location>
</feature>
<comment type="catalytic activity">
    <reaction evidence="16 17">
        <text>Ca(2+)(in) + ATP + H2O = Ca(2+)(out) + ADP + phosphate + H(+)</text>
        <dbReference type="Rhea" id="RHEA:18105"/>
        <dbReference type="ChEBI" id="CHEBI:15377"/>
        <dbReference type="ChEBI" id="CHEBI:15378"/>
        <dbReference type="ChEBI" id="CHEBI:29108"/>
        <dbReference type="ChEBI" id="CHEBI:30616"/>
        <dbReference type="ChEBI" id="CHEBI:43474"/>
        <dbReference type="ChEBI" id="CHEBI:456216"/>
        <dbReference type="EC" id="7.2.2.10"/>
    </reaction>
</comment>
<keyword evidence="3" id="KW-0926">Vacuole</keyword>
<evidence type="ECO:0000256" key="3">
    <source>
        <dbReference type="ARBA" id="ARBA00022554"/>
    </source>
</evidence>
<dbReference type="GO" id="GO:0005886">
    <property type="term" value="C:plasma membrane"/>
    <property type="evidence" value="ECO:0007669"/>
    <property type="project" value="TreeGrafter"/>
</dbReference>
<evidence type="ECO:0000256" key="9">
    <source>
        <dbReference type="ARBA" id="ARBA00022840"/>
    </source>
</evidence>
<dbReference type="InterPro" id="IPR023298">
    <property type="entry name" value="ATPase_P-typ_TM_dom_sf"/>
</dbReference>
<dbReference type="Gene3D" id="1.20.1110.10">
    <property type="entry name" value="Calcium-transporting ATPase, transmembrane domain"/>
    <property type="match status" value="1"/>
</dbReference>
<dbReference type="PANTHER" id="PTHR24093">
    <property type="entry name" value="CATION TRANSPORTING ATPASE"/>
    <property type="match status" value="1"/>
</dbReference>
<feature type="region of interest" description="Disordered" evidence="18">
    <location>
        <begin position="1"/>
        <end position="70"/>
    </location>
</feature>
<evidence type="ECO:0000256" key="12">
    <source>
        <dbReference type="ARBA" id="ARBA00022989"/>
    </source>
</evidence>
<dbReference type="InterPro" id="IPR044492">
    <property type="entry name" value="P_typ_ATPase_HD_dom"/>
</dbReference>
<dbReference type="Gene3D" id="3.40.50.1000">
    <property type="entry name" value="HAD superfamily/HAD-like"/>
    <property type="match status" value="1"/>
</dbReference>
<organism evidence="20 21">
    <name type="scientific">Testicularia cyperi</name>
    <dbReference type="NCBI Taxonomy" id="1882483"/>
    <lineage>
        <taxon>Eukaryota</taxon>
        <taxon>Fungi</taxon>
        <taxon>Dikarya</taxon>
        <taxon>Basidiomycota</taxon>
        <taxon>Ustilaginomycotina</taxon>
        <taxon>Ustilaginomycetes</taxon>
        <taxon>Ustilaginales</taxon>
        <taxon>Anthracoideaceae</taxon>
        <taxon>Testicularia</taxon>
    </lineage>
</organism>
<keyword evidence="10" id="KW-0460">Magnesium</keyword>
<dbReference type="GO" id="GO:0005524">
    <property type="term" value="F:ATP binding"/>
    <property type="evidence" value="ECO:0007669"/>
    <property type="project" value="UniProtKB-KW"/>
</dbReference>
<dbReference type="FunCoup" id="A0A317XLF1">
    <property type="interactions" value="288"/>
</dbReference>
<dbReference type="InterPro" id="IPR006408">
    <property type="entry name" value="P-type_ATPase_IIB"/>
</dbReference>
<feature type="transmembrane region" description="Helical" evidence="17">
    <location>
        <begin position="173"/>
        <end position="190"/>
    </location>
</feature>
<dbReference type="InterPro" id="IPR008250">
    <property type="entry name" value="ATPase_P-typ_transduc_dom_A_sf"/>
</dbReference>
<evidence type="ECO:0000256" key="18">
    <source>
        <dbReference type="SAM" id="MobiDB-lite"/>
    </source>
</evidence>
<evidence type="ECO:0000256" key="8">
    <source>
        <dbReference type="ARBA" id="ARBA00022837"/>
    </source>
</evidence>
<comment type="similarity">
    <text evidence="15 17">Belongs to the cation transport ATPase (P-type) (TC 3.A.3) family.</text>
</comment>
<evidence type="ECO:0000259" key="19">
    <source>
        <dbReference type="SMART" id="SM00831"/>
    </source>
</evidence>
<evidence type="ECO:0000256" key="11">
    <source>
        <dbReference type="ARBA" id="ARBA00022967"/>
    </source>
</evidence>
<feature type="transmembrane region" description="Helical" evidence="17">
    <location>
        <begin position="1075"/>
        <end position="1096"/>
    </location>
</feature>
<gene>
    <name evidence="20" type="ORF">BCV70DRAFT_227979</name>
</gene>
<dbReference type="InterPro" id="IPR023214">
    <property type="entry name" value="HAD_sf"/>
</dbReference>
<dbReference type="FunFam" id="1.20.1110.10:FF:000039">
    <property type="entry name" value="Calcium-transporting ATPase"/>
    <property type="match status" value="1"/>
</dbReference>
<dbReference type="NCBIfam" id="TIGR01494">
    <property type="entry name" value="ATPase_P-type"/>
    <property type="match status" value="2"/>
</dbReference>
<feature type="transmembrane region" description="Helical" evidence="17">
    <location>
        <begin position="390"/>
        <end position="412"/>
    </location>
</feature>
<keyword evidence="2 17" id="KW-0813">Transport</keyword>
<dbReference type="GO" id="GO:0016887">
    <property type="term" value="F:ATP hydrolysis activity"/>
    <property type="evidence" value="ECO:0007669"/>
    <property type="project" value="InterPro"/>
</dbReference>
<dbReference type="OrthoDB" id="3352408at2759"/>
<dbReference type="FunFam" id="1.20.1110.10:FF:000002">
    <property type="entry name" value="Calcium-transporting ATPase"/>
    <property type="match status" value="1"/>
</dbReference>
<dbReference type="SFLD" id="SFLDF00027">
    <property type="entry name" value="p-type_atpase"/>
    <property type="match status" value="1"/>
</dbReference>
<dbReference type="STRING" id="1882483.A0A317XLF1"/>
<dbReference type="SUPFAM" id="SSF56784">
    <property type="entry name" value="HAD-like"/>
    <property type="match status" value="1"/>
</dbReference>
<feature type="region of interest" description="Disordered" evidence="18">
    <location>
        <begin position="103"/>
        <end position="136"/>
    </location>
</feature>
<dbReference type="Pfam" id="PF00122">
    <property type="entry name" value="E1-E2_ATPase"/>
    <property type="match status" value="1"/>
</dbReference>
<comment type="subcellular location">
    <subcellularLocation>
        <location evidence="17">Membrane</location>
        <topology evidence="17">Multi-pass membrane protein</topology>
    </subcellularLocation>
    <subcellularLocation>
        <location evidence="1">Vacuole membrane</location>
        <topology evidence="1">Multi-pass membrane protein</topology>
    </subcellularLocation>
</comment>
<dbReference type="PANTHER" id="PTHR24093:SF369">
    <property type="entry name" value="CALCIUM-TRANSPORTING ATPASE"/>
    <property type="match status" value="1"/>
</dbReference>
<keyword evidence="4 17" id="KW-0109">Calcium transport</keyword>
<dbReference type="GO" id="GO:0005388">
    <property type="term" value="F:P-type calcium transporter activity"/>
    <property type="evidence" value="ECO:0007669"/>
    <property type="project" value="UniProtKB-EC"/>
</dbReference>
<dbReference type="GO" id="GO:0046872">
    <property type="term" value="F:metal ion binding"/>
    <property type="evidence" value="ECO:0007669"/>
    <property type="project" value="UniProtKB-KW"/>
</dbReference>
<dbReference type="SUPFAM" id="SSF81665">
    <property type="entry name" value="Calcium ATPase, transmembrane domain M"/>
    <property type="match status" value="1"/>
</dbReference>
<evidence type="ECO:0000313" key="20">
    <source>
        <dbReference type="EMBL" id="PWY98228.1"/>
    </source>
</evidence>
<dbReference type="GO" id="GO:0005774">
    <property type="term" value="C:vacuolar membrane"/>
    <property type="evidence" value="ECO:0007669"/>
    <property type="project" value="UniProtKB-SubCell"/>
</dbReference>
<dbReference type="PRINTS" id="PR00120">
    <property type="entry name" value="HATPASE"/>
</dbReference>
<dbReference type="FunFam" id="2.70.150.10:FF:000028">
    <property type="entry name" value="Calcium-transporting ATPase"/>
    <property type="match status" value="1"/>
</dbReference>
<name>A0A317XLF1_9BASI</name>
<evidence type="ECO:0000256" key="17">
    <source>
        <dbReference type="RuleBase" id="RU361146"/>
    </source>
</evidence>
<evidence type="ECO:0000256" key="16">
    <source>
        <dbReference type="ARBA" id="ARBA00048694"/>
    </source>
</evidence>
<evidence type="ECO:0000256" key="10">
    <source>
        <dbReference type="ARBA" id="ARBA00022842"/>
    </source>
</evidence>
<feature type="transmembrane region" description="Helical" evidence="17">
    <location>
        <begin position="223"/>
        <end position="241"/>
    </location>
</feature>
<dbReference type="NCBIfam" id="TIGR01517">
    <property type="entry name" value="ATPase-IIB_Ca"/>
    <property type="match status" value="1"/>
</dbReference>
<dbReference type="Pfam" id="PF00689">
    <property type="entry name" value="Cation_ATPase_C"/>
    <property type="match status" value="1"/>
</dbReference>
<dbReference type="PRINTS" id="PR00119">
    <property type="entry name" value="CATATPASE"/>
</dbReference>
<dbReference type="InterPro" id="IPR004014">
    <property type="entry name" value="ATPase_P-typ_cation-transptr_N"/>
</dbReference>
<keyword evidence="7 17" id="KW-0547">Nucleotide-binding</keyword>
<dbReference type="Pfam" id="PF00690">
    <property type="entry name" value="Cation_ATPase_N"/>
    <property type="match status" value="1"/>
</dbReference>
<keyword evidence="9 17" id="KW-0067">ATP-binding</keyword>
<feature type="domain" description="Cation-transporting P-type ATPase N-terminal" evidence="19">
    <location>
        <begin position="110"/>
        <end position="189"/>
    </location>
</feature>
<evidence type="ECO:0000256" key="14">
    <source>
        <dbReference type="ARBA" id="ARBA00023136"/>
    </source>
</evidence>
<evidence type="ECO:0000256" key="15">
    <source>
        <dbReference type="ARBA" id="ARBA00038148"/>
    </source>
</evidence>
<keyword evidence="21" id="KW-1185">Reference proteome</keyword>
<feature type="compositionally biased region" description="Basic and acidic residues" evidence="18">
    <location>
        <begin position="111"/>
        <end position="123"/>
    </location>
</feature>
<dbReference type="SFLD" id="SFLDG00002">
    <property type="entry name" value="C1.7:_P-type_atpase_like"/>
    <property type="match status" value="1"/>
</dbReference>
<evidence type="ECO:0000256" key="1">
    <source>
        <dbReference type="ARBA" id="ARBA00004128"/>
    </source>
</evidence>